<evidence type="ECO:0000313" key="9">
    <source>
        <dbReference type="Proteomes" id="UP001500449"/>
    </source>
</evidence>
<keyword evidence="3" id="KW-1003">Cell membrane</keyword>
<feature type="transmembrane region" description="Helical" evidence="7">
    <location>
        <begin position="59"/>
        <end position="79"/>
    </location>
</feature>
<keyword evidence="5 7" id="KW-1133">Transmembrane helix</keyword>
<gene>
    <name evidence="8" type="ORF">GCM10009836_64570</name>
</gene>
<dbReference type="RefSeq" id="WP_344425920.1">
    <property type="nucleotide sequence ID" value="NZ_BAAAQK010000027.1"/>
</dbReference>
<name>A0ABN2NLY4_9PSEU</name>
<evidence type="ECO:0000256" key="7">
    <source>
        <dbReference type="SAM" id="Phobius"/>
    </source>
</evidence>
<keyword evidence="6 7" id="KW-0472">Membrane</keyword>
<evidence type="ECO:0000256" key="4">
    <source>
        <dbReference type="ARBA" id="ARBA00022692"/>
    </source>
</evidence>
<dbReference type="NCBIfam" id="NF006521">
    <property type="entry name" value="PRK08965.1-5"/>
    <property type="match status" value="1"/>
</dbReference>
<sequence>MSGLGRRWPQLVWLTIAWVLLWGTVSVKIVLGGVLVAVIVTALFPMPVLVRLPLRPWPLLRLGGFLLADLVVSGGQVSWEVLRRGRRARAGIVAVPLLTESERVVTLIAAAAALTPGSFVLQIDRPGGLLYVYALGMRSPGDAERVRRQSTKLQERVVRALGPAAPRDRAGEP</sequence>
<evidence type="ECO:0000256" key="3">
    <source>
        <dbReference type="ARBA" id="ARBA00022475"/>
    </source>
</evidence>
<evidence type="ECO:0000256" key="6">
    <source>
        <dbReference type="ARBA" id="ARBA00023136"/>
    </source>
</evidence>
<proteinExistence type="inferred from homology"/>
<evidence type="ECO:0000256" key="5">
    <source>
        <dbReference type="ARBA" id="ARBA00022989"/>
    </source>
</evidence>
<evidence type="ECO:0000256" key="1">
    <source>
        <dbReference type="ARBA" id="ARBA00004651"/>
    </source>
</evidence>
<dbReference type="PANTHER" id="PTHR34584:SF1">
    <property type="entry name" value="NA(+)_H(+) ANTIPORTER SUBUNIT E1"/>
    <property type="match status" value="1"/>
</dbReference>
<dbReference type="Pfam" id="PF01899">
    <property type="entry name" value="MNHE"/>
    <property type="match status" value="1"/>
</dbReference>
<feature type="transmembrane region" description="Helical" evidence="7">
    <location>
        <begin position="12"/>
        <end position="39"/>
    </location>
</feature>
<comment type="similarity">
    <text evidence="2">Belongs to the CPA3 antiporters (TC 2.A.63) subunit E family.</text>
</comment>
<dbReference type="PANTHER" id="PTHR34584">
    <property type="entry name" value="NA(+)/H(+) ANTIPORTER SUBUNIT E1"/>
    <property type="match status" value="1"/>
</dbReference>
<accession>A0ABN2NLY4</accession>
<comment type="subcellular location">
    <subcellularLocation>
        <location evidence="1">Cell membrane</location>
        <topology evidence="1">Multi-pass membrane protein</topology>
    </subcellularLocation>
</comment>
<keyword evidence="9" id="KW-1185">Reference proteome</keyword>
<reference evidence="8 9" key="1">
    <citation type="journal article" date="2019" name="Int. J. Syst. Evol. Microbiol.">
        <title>The Global Catalogue of Microorganisms (GCM) 10K type strain sequencing project: providing services to taxonomists for standard genome sequencing and annotation.</title>
        <authorList>
            <consortium name="The Broad Institute Genomics Platform"/>
            <consortium name="The Broad Institute Genome Sequencing Center for Infectious Disease"/>
            <person name="Wu L."/>
            <person name="Ma J."/>
        </authorList>
    </citation>
    <scope>NUCLEOTIDE SEQUENCE [LARGE SCALE GENOMIC DNA]</scope>
    <source>
        <strain evidence="8 9">JCM 16009</strain>
    </source>
</reference>
<dbReference type="InterPro" id="IPR002758">
    <property type="entry name" value="Cation_antiport_E"/>
</dbReference>
<comment type="caution">
    <text evidence="8">The sequence shown here is derived from an EMBL/GenBank/DDBJ whole genome shotgun (WGS) entry which is preliminary data.</text>
</comment>
<dbReference type="Proteomes" id="UP001500449">
    <property type="component" value="Unassembled WGS sequence"/>
</dbReference>
<keyword evidence="4 7" id="KW-0812">Transmembrane</keyword>
<evidence type="ECO:0000313" key="8">
    <source>
        <dbReference type="EMBL" id="GAA1874550.1"/>
    </source>
</evidence>
<evidence type="ECO:0000256" key="2">
    <source>
        <dbReference type="ARBA" id="ARBA00006228"/>
    </source>
</evidence>
<protein>
    <submittedName>
        <fullName evidence="8">Na+/H+ antiporter subunit E</fullName>
    </submittedName>
</protein>
<organism evidence="8 9">
    <name type="scientific">Pseudonocardia ailaonensis</name>
    <dbReference type="NCBI Taxonomy" id="367279"/>
    <lineage>
        <taxon>Bacteria</taxon>
        <taxon>Bacillati</taxon>
        <taxon>Actinomycetota</taxon>
        <taxon>Actinomycetes</taxon>
        <taxon>Pseudonocardiales</taxon>
        <taxon>Pseudonocardiaceae</taxon>
        <taxon>Pseudonocardia</taxon>
    </lineage>
</organism>
<dbReference type="EMBL" id="BAAAQK010000027">
    <property type="protein sequence ID" value="GAA1874550.1"/>
    <property type="molecule type" value="Genomic_DNA"/>
</dbReference>